<dbReference type="KEGG" id="tig:THII_0460"/>
<gene>
    <name evidence="1" type="ORF">THII_0460</name>
</gene>
<accession>A0A090AHI9</accession>
<keyword evidence="2" id="KW-1185">Reference proteome</keyword>
<dbReference type="SUPFAM" id="SSF49464">
    <property type="entry name" value="Carboxypeptidase regulatory domain-like"/>
    <property type="match status" value="2"/>
</dbReference>
<dbReference type="Proteomes" id="UP000031623">
    <property type="component" value="Chromosome"/>
</dbReference>
<protein>
    <submittedName>
        <fullName evidence="1">Uncharacterized protein</fullName>
    </submittedName>
</protein>
<proteinExistence type="predicted"/>
<dbReference type="InterPro" id="IPR008969">
    <property type="entry name" value="CarboxyPept-like_regulatory"/>
</dbReference>
<dbReference type="EMBL" id="AP014633">
    <property type="protein sequence ID" value="BAP54757.1"/>
    <property type="molecule type" value="Genomic_DNA"/>
</dbReference>
<dbReference type="HOGENOM" id="CLU_401102_0_0_6"/>
<dbReference type="STRING" id="40754.THII_0460"/>
<dbReference type="OrthoDB" id="5664384at2"/>
<dbReference type="AlphaFoldDB" id="A0A090AHI9"/>
<evidence type="ECO:0000313" key="1">
    <source>
        <dbReference type="EMBL" id="BAP54757.1"/>
    </source>
</evidence>
<sequence length="686" mass="72792">MKGHIIIRLTSILVLMSVLYRLVMAHNDEELDIENAKPRIGMVSEIVARQKLATYGVTDVTEFKLTGDLYIIKATYENRPVELEMNTLTGVLTEPGTIVPLPAATSTQSQVINDRQVNLSKVIELTNIPGTVTLRGVEQVTGQPGEIIPIHLTLINNGPTADIYNLSVSDSAGWQLEQLSPIEVESLYSVNATLKITLPTMLEARNVVTVTATSLTDPTVSATTDITVTVEDPTTSPPPDDTLSGTVYDQSGAPVAGATLKIGDETLTTDENGHWQIDNSALTSGTLYDAQGNPLAGATIQLGDQTLTTDAAGRWELTQPNATGNDNPNIPAADLFSALPPQTPTCYASGLVDWICNANGQQLTDLTVGPSGMIAYGTLVGTLTNQGWVSNLTLEPQSRLTGGIVTGYLTNHGEMADFEFRGAAIVGGTLAGDIFNTSQVGGYFRDVQLAAGTHLRGGQLAGEISGDAQAPALLEDLAIQAGSHLQYVTIGDGVKLAAAVTLGEGVQFNHPGEDPRLVPKQPPQVVACDTQLPSLGVTAINAAGQVIETQCQCAGGVSVNGGSFEPTVKMRLTDTVEIRGTVCVAPEQLGQLADLVVYLDYQPLNAAAEEKRHYMLDSSGEVLPWDSQVAHLVAFQQTMLTAVQEVLLYQGQLATTGKLELFFGYRLMDGTLVSNEKAIEITITDK</sequence>
<name>A0A090AHI9_9GAMM</name>
<evidence type="ECO:0000313" key="2">
    <source>
        <dbReference type="Proteomes" id="UP000031623"/>
    </source>
</evidence>
<organism evidence="1 2">
    <name type="scientific">Thioploca ingrica</name>
    <dbReference type="NCBI Taxonomy" id="40754"/>
    <lineage>
        <taxon>Bacteria</taxon>
        <taxon>Pseudomonadati</taxon>
        <taxon>Pseudomonadota</taxon>
        <taxon>Gammaproteobacteria</taxon>
        <taxon>Thiotrichales</taxon>
        <taxon>Thiotrichaceae</taxon>
        <taxon>Thioploca</taxon>
    </lineage>
</organism>
<reference evidence="1 2" key="1">
    <citation type="journal article" date="2014" name="ISME J.">
        <title>Ecophysiology of Thioploca ingrica as revealed by the complete genome sequence supplemented with proteomic evidence.</title>
        <authorList>
            <person name="Kojima H."/>
            <person name="Ogura Y."/>
            <person name="Yamamoto N."/>
            <person name="Togashi T."/>
            <person name="Mori H."/>
            <person name="Watanabe T."/>
            <person name="Nemoto F."/>
            <person name="Kurokawa K."/>
            <person name="Hayashi T."/>
            <person name="Fukui M."/>
        </authorList>
    </citation>
    <scope>NUCLEOTIDE SEQUENCE [LARGE SCALE GENOMIC DNA]</scope>
</reference>